<protein>
    <submittedName>
        <fullName evidence="1">Uncharacterized protein</fullName>
    </submittedName>
</protein>
<proteinExistence type="predicted"/>
<dbReference type="Proteomes" id="UP000703269">
    <property type="component" value="Unassembled WGS sequence"/>
</dbReference>
<accession>A0A9P3GIK5</accession>
<comment type="caution">
    <text evidence="1">The sequence shown here is derived from an EMBL/GenBank/DDBJ whole genome shotgun (WGS) entry which is preliminary data.</text>
</comment>
<sequence length="105" mass="11659">MIDVCSDLTGHCLFHLETCWHTTTQYTVPPRTAPGKLNDLHAGDAFSCPSSQCTARYYRGCSNSLRSSSDSQAALTATHWVHLFARPATAPSRTRRHVCILHRTT</sequence>
<evidence type="ECO:0000313" key="2">
    <source>
        <dbReference type="Proteomes" id="UP000703269"/>
    </source>
</evidence>
<dbReference type="EMBL" id="BPQB01000057">
    <property type="protein sequence ID" value="GJE96232.1"/>
    <property type="molecule type" value="Genomic_DNA"/>
</dbReference>
<keyword evidence="2" id="KW-1185">Reference proteome</keyword>
<reference evidence="1 2" key="1">
    <citation type="submission" date="2021-08" db="EMBL/GenBank/DDBJ databases">
        <title>Draft Genome Sequence of Phanerochaete sordida strain YK-624.</title>
        <authorList>
            <person name="Mori T."/>
            <person name="Dohra H."/>
            <person name="Suzuki T."/>
            <person name="Kawagishi H."/>
            <person name="Hirai H."/>
        </authorList>
    </citation>
    <scope>NUCLEOTIDE SEQUENCE [LARGE SCALE GENOMIC DNA]</scope>
    <source>
        <strain evidence="1 2">YK-624</strain>
    </source>
</reference>
<organism evidence="1 2">
    <name type="scientific">Phanerochaete sordida</name>
    <dbReference type="NCBI Taxonomy" id="48140"/>
    <lineage>
        <taxon>Eukaryota</taxon>
        <taxon>Fungi</taxon>
        <taxon>Dikarya</taxon>
        <taxon>Basidiomycota</taxon>
        <taxon>Agaricomycotina</taxon>
        <taxon>Agaricomycetes</taxon>
        <taxon>Polyporales</taxon>
        <taxon>Phanerochaetaceae</taxon>
        <taxon>Phanerochaete</taxon>
    </lineage>
</organism>
<gene>
    <name evidence="1" type="ORF">PsYK624_124260</name>
</gene>
<name>A0A9P3GIK5_9APHY</name>
<evidence type="ECO:0000313" key="1">
    <source>
        <dbReference type="EMBL" id="GJE96232.1"/>
    </source>
</evidence>
<dbReference type="AlphaFoldDB" id="A0A9P3GIK5"/>